<feature type="domain" description="MYND-type" evidence="5">
    <location>
        <begin position="254"/>
        <end position="290"/>
    </location>
</feature>
<dbReference type="GO" id="GO:0008270">
    <property type="term" value="F:zinc ion binding"/>
    <property type="evidence" value="ECO:0007669"/>
    <property type="project" value="UniProtKB-KW"/>
</dbReference>
<dbReference type="PROSITE" id="PS01360">
    <property type="entry name" value="ZF_MYND_1"/>
    <property type="match status" value="1"/>
</dbReference>
<evidence type="ECO:0000256" key="4">
    <source>
        <dbReference type="PROSITE-ProRule" id="PRU00134"/>
    </source>
</evidence>
<evidence type="ECO:0000256" key="1">
    <source>
        <dbReference type="ARBA" id="ARBA00022723"/>
    </source>
</evidence>
<accession>A0A371CP36</accession>
<proteinExistence type="predicted"/>
<keyword evidence="2 4" id="KW-0863">Zinc-finger</keyword>
<dbReference type="PROSITE" id="PS50865">
    <property type="entry name" value="ZF_MYND_2"/>
    <property type="match status" value="1"/>
</dbReference>
<protein>
    <recommendedName>
        <fullName evidence="5">MYND-type domain-containing protein</fullName>
    </recommendedName>
</protein>
<keyword evidence="3" id="KW-0862">Zinc</keyword>
<dbReference type="EMBL" id="KZ857496">
    <property type="protein sequence ID" value="RDX41977.1"/>
    <property type="molecule type" value="Genomic_DNA"/>
</dbReference>
<dbReference type="PANTHER" id="PTHR10237:SF14">
    <property type="entry name" value="MYND-TYPE DOMAIN-CONTAINING PROTEIN"/>
    <property type="match status" value="1"/>
</dbReference>
<dbReference type="GO" id="GO:0005634">
    <property type="term" value="C:nucleus"/>
    <property type="evidence" value="ECO:0007669"/>
    <property type="project" value="TreeGrafter"/>
</dbReference>
<dbReference type="OrthoDB" id="341421at2759"/>
<dbReference type="STRING" id="139420.A0A371CP36"/>
<dbReference type="Pfam" id="PF01753">
    <property type="entry name" value="zf-MYND"/>
    <property type="match status" value="1"/>
</dbReference>
<keyword evidence="1" id="KW-0479">Metal-binding</keyword>
<evidence type="ECO:0000313" key="6">
    <source>
        <dbReference type="EMBL" id="RDX41977.1"/>
    </source>
</evidence>
<dbReference type="InterPro" id="IPR024119">
    <property type="entry name" value="TF_DEAF-1"/>
</dbReference>
<evidence type="ECO:0000313" key="7">
    <source>
        <dbReference type="Proteomes" id="UP000256964"/>
    </source>
</evidence>
<reference evidence="6 7" key="1">
    <citation type="journal article" date="2018" name="Biotechnol. Biofuels">
        <title>Integrative visual omics of the white-rot fungus Polyporus brumalis exposes the biotechnological potential of its oxidative enzymes for delignifying raw plant biomass.</title>
        <authorList>
            <person name="Miyauchi S."/>
            <person name="Rancon A."/>
            <person name="Drula E."/>
            <person name="Hage H."/>
            <person name="Chaduli D."/>
            <person name="Favel A."/>
            <person name="Grisel S."/>
            <person name="Henrissat B."/>
            <person name="Herpoel-Gimbert I."/>
            <person name="Ruiz-Duenas F.J."/>
            <person name="Chevret D."/>
            <person name="Hainaut M."/>
            <person name="Lin J."/>
            <person name="Wang M."/>
            <person name="Pangilinan J."/>
            <person name="Lipzen A."/>
            <person name="Lesage-Meessen L."/>
            <person name="Navarro D."/>
            <person name="Riley R."/>
            <person name="Grigoriev I.V."/>
            <person name="Zhou S."/>
            <person name="Raouche S."/>
            <person name="Rosso M.N."/>
        </authorList>
    </citation>
    <scope>NUCLEOTIDE SEQUENCE [LARGE SCALE GENOMIC DNA]</scope>
    <source>
        <strain evidence="6 7">BRFM 1820</strain>
    </source>
</reference>
<evidence type="ECO:0000256" key="2">
    <source>
        <dbReference type="ARBA" id="ARBA00022771"/>
    </source>
</evidence>
<dbReference type="Gene3D" id="6.10.140.2220">
    <property type="match status" value="1"/>
</dbReference>
<sequence>MEPLTRRETLDILSCMGVELPRTTRLPNDVLDKRLRDALNHAQHRSGLPPSSLDPARLPRWPAGEPLLKVLRRVDLGEALAIEDAERAGKAYERELFQDVFWDLGQTMVAIGKVIDIGLTWCVVQDPQRETGAILLRFLCVLCADGNTPGVVLTYRAINRETGAEGAEWTSFQWARDSAEKRLPQEVIGVSEIKASVLELKLLLKLLAMNAPLLPLDYKPPKDPLEERFKLSVLMPLAPLGFDVLGRLNSDVGCALCGKKQTSRCSQCQSVSYCGAECQKADWPAHKQTCRSLKGGRWVTIPFRMSFPDEPNNTWLSRRSDCNSILDESMYTLRKALGGESGPPPNIHGEKTFLVKLQAPHGVPQQAFMIYDRRKSFRSVFFWREDAPSVYDDCISEITGPRIAFGGRKMYRWAKRTGDFELSVCLDREPNMDIRW</sequence>
<dbReference type="AlphaFoldDB" id="A0A371CP36"/>
<gene>
    <name evidence="6" type="ORF">OH76DRAFT_150913</name>
</gene>
<dbReference type="GO" id="GO:0000981">
    <property type="term" value="F:DNA-binding transcription factor activity, RNA polymerase II-specific"/>
    <property type="evidence" value="ECO:0007669"/>
    <property type="project" value="TreeGrafter"/>
</dbReference>
<dbReference type="PANTHER" id="PTHR10237">
    <property type="entry name" value="DEFORMED EPIDERMAL AUTOREGULATORY FACTOR 1 HOMOLOG SUPPRESSIN"/>
    <property type="match status" value="1"/>
</dbReference>
<name>A0A371CP36_9APHY</name>
<evidence type="ECO:0000259" key="5">
    <source>
        <dbReference type="PROSITE" id="PS50865"/>
    </source>
</evidence>
<dbReference type="SUPFAM" id="SSF144232">
    <property type="entry name" value="HIT/MYND zinc finger-like"/>
    <property type="match status" value="1"/>
</dbReference>
<dbReference type="Proteomes" id="UP000256964">
    <property type="component" value="Unassembled WGS sequence"/>
</dbReference>
<evidence type="ECO:0000256" key="3">
    <source>
        <dbReference type="ARBA" id="ARBA00022833"/>
    </source>
</evidence>
<organism evidence="6 7">
    <name type="scientific">Lentinus brumalis</name>
    <dbReference type="NCBI Taxonomy" id="2498619"/>
    <lineage>
        <taxon>Eukaryota</taxon>
        <taxon>Fungi</taxon>
        <taxon>Dikarya</taxon>
        <taxon>Basidiomycota</taxon>
        <taxon>Agaricomycotina</taxon>
        <taxon>Agaricomycetes</taxon>
        <taxon>Polyporales</taxon>
        <taxon>Polyporaceae</taxon>
        <taxon>Lentinus</taxon>
    </lineage>
</organism>
<dbReference type="InterPro" id="IPR002893">
    <property type="entry name" value="Znf_MYND"/>
</dbReference>
<keyword evidence="7" id="KW-1185">Reference proteome</keyword>